<accession>A0A660HRH1</accession>
<dbReference type="PANTHER" id="PTHR42810:SF1">
    <property type="entry name" value="PURINE PERMEASE YWDJ-RELATED"/>
    <property type="match status" value="1"/>
</dbReference>
<feature type="transmembrane region" description="Helical" evidence="7">
    <location>
        <begin position="342"/>
        <end position="363"/>
    </location>
</feature>
<sequence>MQFKYGLDDKPKGLEMIIYGLQWFVVSIPALLIIGKLIATMQYDDLSQQIIYIQKLIFVTSIVLIAQVLWGHRLPLVLGPATVLLIGIIASQSTRPEFISTSIFIGGLVLALVAFSGLFAHVQKLFTVRVVSVILILIAFTLSPVILNLIFSPESAISPLFNLSFAMLLCLGMFTANKLLNGVWKATVVIGGILFGSITHALLQTVLVPASSVSVQELPMFGLFFGDLSFKFALDLGILLSFLFCYLALSINDLGSIQSVGGLLNASSMEERVCKGVGITGLGNVTAGLFGVVGPVNFSFSPGLITATGCASRYSLLPAGVGLLILSFFPAAVNFISNIPPVVIGSVLVYLMSAQIASGLLMLTERSAISGFNEGLIVGFPILIATILAFIPSGLLTTFPPVLRPVVGNGFVMGVITVILLERLILKIQG</sequence>
<feature type="transmembrane region" description="Helical" evidence="7">
    <location>
        <begin position="228"/>
        <end position="249"/>
    </location>
</feature>
<keyword evidence="4 7" id="KW-0812">Transmembrane</keyword>
<dbReference type="PANTHER" id="PTHR42810">
    <property type="entry name" value="PURINE PERMEASE C1399.01C-RELATED"/>
    <property type="match status" value="1"/>
</dbReference>
<evidence type="ECO:0000313" key="8">
    <source>
        <dbReference type="EMBL" id="AYK14858.1"/>
    </source>
</evidence>
<evidence type="ECO:0000256" key="2">
    <source>
        <dbReference type="ARBA" id="ARBA00008821"/>
    </source>
</evidence>
<keyword evidence="5 7" id="KW-1133">Transmembrane helix</keyword>
<dbReference type="EMBL" id="CP032683">
    <property type="protein sequence ID" value="AYK14858.1"/>
    <property type="molecule type" value="Genomic_DNA"/>
</dbReference>
<keyword evidence="6 7" id="KW-0472">Membrane</keyword>
<evidence type="ECO:0000256" key="3">
    <source>
        <dbReference type="ARBA" id="ARBA00022448"/>
    </source>
</evidence>
<evidence type="ECO:0000313" key="9">
    <source>
        <dbReference type="EMBL" id="NLK33345.1"/>
    </source>
</evidence>
<feature type="transmembrane region" description="Helical" evidence="7">
    <location>
        <begin position="402"/>
        <end position="421"/>
    </location>
</feature>
<feature type="transmembrane region" description="Helical" evidence="7">
    <location>
        <begin position="375"/>
        <end position="396"/>
    </location>
</feature>
<reference evidence="8" key="2">
    <citation type="submission" date="2018-10" db="EMBL/GenBank/DDBJ databases">
        <authorList>
            <person name="Fischer M.A."/>
            <person name="Kern T."/>
            <person name="Deppenmeier U."/>
            <person name="Schmitz R.A."/>
            <person name="Rother M."/>
        </authorList>
    </citation>
    <scope>NUCLEOTIDE SEQUENCE</scope>
    <source>
        <strain evidence="8">E03.2</strain>
    </source>
</reference>
<proteinExistence type="inferred from homology"/>
<reference evidence="8 10" key="1">
    <citation type="journal article" date="2016" name="Int. J. Syst. Evol. Microbiol.">
        <title>Methanosarcina flavescens sp. nov., a methanogenic archaeon isolated from a full-scale anaerobic digester.</title>
        <authorList>
            <person name="Kern T."/>
            <person name="Fischer M.A."/>
            <person name="Deppenmeier U."/>
            <person name="Schmitz R.A."/>
            <person name="Rother M."/>
        </authorList>
    </citation>
    <scope>NUCLEOTIDE SEQUENCE [LARGE SCALE GENOMIC DNA]</scope>
    <source>
        <strain evidence="8 10">E03.2</strain>
    </source>
</reference>
<feature type="transmembrane region" description="Helical" evidence="7">
    <location>
        <begin position="188"/>
        <end position="208"/>
    </location>
</feature>
<evidence type="ECO:0000256" key="4">
    <source>
        <dbReference type="ARBA" id="ARBA00022692"/>
    </source>
</evidence>
<feature type="transmembrane region" description="Helical" evidence="7">
    <location>
        <begin position="51"/>
        <end position="69"/>
    </location>
</feature>
<dbReference type="GO" id="GO:0005886">
    <property type="term" value="C:plasma membrane"/>
    <property type="evidence" value="ECO:0007669"/>
    <property type="project" value="TreeGrafter"/>
</dbReference>
<feature type="transmembrane region" description="Helical" evidence="7">
    <location>
        <begin position="98"/>
        <end position="119"/>
    </location>
</feature>
<feature type="transmembrane region" description="Helical" evidence="7">
    <location>
        <begin position="157"/>
        <end position="176"/>
    </location>
</feature>
<comment type="similarity">
    <text evidence="2">Belongs to the nucleobase:cation symporter-2 (NCS2) (TC 2.A.40) family.</text>
</comment>
<evidence type="ECO:0000256" key="7">
    <source>
        <dbReference type="SAM" id="Phobius"/>
    </source>
</evidence>
<dbReference type="GO" id="GO:0042907">
    <property type="term" value="F:xanthine transmembrane transporter activity"/>
    <property type="evidence" value="ECO:0007669"/>
    <property type="project" value="TreeGrafter"/>
</dbReference>
<evidence type="ECO:0000256" key="1">
    <source>
        <dbReference type="ARBA" id="ARBA00004141"/>
    </source>
</evidence>
<dbReference type="Pfam" id="PF00860">
    <property type="entry name" value="Xan_ur_permease"/>
    <property type="match status" value="1"/>
</dbReference>
<feature type="transmembrane region" description="Helical" evidence="7">
    <location>
        <begin position="76"/>
        <end position="92"/>
    </location>
</feature>
<dbReference type="EMBL" id="JAAYQL010000067">
    <property type="protein sequence ID" value="NLK33345.1"/>
    <property type="molecule type" value="Genomic_DNA"/>
</dbReference>
<feature type="transmembrane region" description="Helical" evidence="7">
    <location>
        <begin position="126"/>
        <end position="151"/>
    </location>
</feature>
<keyword evidence="3" id="KW-0813">Transport</keyword>
<protein>
    <submittedName>
        <fullName evidence="9">Purine/pyrimidine permease</fullName>
    </submittedName>
    <submittedName>
        <fullName evidence="8">Xanthine permease</fullName>
    </submittedName>
</protein>
<dbReference type="InterPro" id="IPR006043">
    <property type="entry name" value="NCS2"/>
</dbReference>
<dbReference type="NCBIfam" id="NF037981">
    <property type="entry name" value="NCS2_1"/>
    <property type="match status" value="1"/>
</dbReference>
<dbReference type="AlphaFoldDB" id="A0A660HRH1"/>
<evidence type="ECO:0000256" key="6">
    <source>
        <dbReference type="ARBA" id="ARBA00023136"/>
    </source>
</evidence>
<comment type="subcellular location">
    <subcellularLocation>
        <location evidence="1">Membrane</location>
        <topology evidence="1">Multi-pass membrane protein</topology>
    </subcellularLocation>
</comment>
<name>A0A660HRH1_9EURY</name>
<keyword evidence="10" id="KW-1185">Reference proteome</keyword>
<reference evidence="9 11" key="3">
    <citation type="journal article" date="2020" name="Biotechnol. Biofuels">
        <title>New insights from the biogas microbiome by comprehensive genome-resolved metagenomics of nearly 1600 species originating from multiple anaerobic digesters.</title>
        <authorList>
            <person name="Campanaro S."/>
            <person name="Treu L."/>
            <person name="Rodriguez-R L.M."/>
            <person name="Kovalovszki A."/>
            <person name="Ziels R.M."/>
            <person name="Maus I."/>
            <person name="Zhu X."/>
            <person name="Kougias P.G."/>
            <person name="Basile A."/>
            <person name="Luo G."/>
            <person name="Schluter A."/>
            <person name="Konstantinidis K.T."/>
            <person name="Angelidaki I."/>
        </authorList>
    </citation>
    <scope>NUCLEOTIDE SEQUENCE [LARGE SCALE GENOMIC DNA]</scope>
    <source>
        <strain evidence="9">AS22ysBPME_46</strain>
    </source>
</reference>
<feature type="transmembrane region" description="Helical" evidence="7">
    <location>
        <begin position="21"/>
        <end position="39"/>
    </location>
</feature>
<dbReference type="Proteomes" id="UP000053087">
    <property type="component" value="Chromosome"/>
</dbReference>
<gene>
    <name evidence="8" type="ORF">AOB57_006330</name>
    <name evidence="9" type="ORF">GX302_11115</name>
</gene>
<evidence type="ECO:0000313" key="11">
    <source>
        <dbReference type="Proteomes" id="UP000585579"/>
    </source>
</evidence>
<dbReference type="Proteomes" id="UP000585579">
    <property type="component" value="Unassembled WGS sequence"/>
</dbReference>
<evidence type="ECO:0000256" key="5">
    <source>
        <dbReference type="ARBA" id="ARBA00022989"/>
    </source>
</evidence>
<organism evidence="8 10">
    <name type="scientific">Methanosarcina flavescens</name>
    <dbReference type="NCBI Taxonomy" id="1715806"/>
    <lineage>
        <taxon>Archaea</taxon>
        <taxon>Methanobacteriati</taxon>
        <taxon>Methanobacteriota</taxon>
        <taxon>Stenosarchaea group</taxon>
        <taxon>Methanomicrobia</taxon>
        <taxon>Methanosarcinales</taxon>
        <taxon>Methanosarcinaceae</taxon>
        <taxon>Methanosarcina</taxon>
    </lineage>
</organism>
<dbReference type="OrthoDB" id="76842at2157"/>
<dbReference type="KEGG" id="mfz:AOB57_006330"/>
<evidence type="ECO:0000313" key="10">
    <source>
        <dbReference type="Proteomes" id="UP000053087"/>
    </source>
</evidence>
<feature type="transmembrane region" description="Helical" evidence="7">
    <location>
        <begin position="316"/>
        <end position="336"/>
    </location>
</feature>